<accession>A0AAF3FNZ4</accession>
<protein>
    <submittedName>
        <fullName evidence="2">Uncharacterized protein</fullName>
    </submittedName>
</protein>
<reference evidence="2" key="1">
    <citation type="submission" date="2024-02" db="UniProtKB">
        <authorList>
            <consortium name="WormBaseParasite"/>
        </authorList>
    </citation>
    <scope>IDENTIFICATION</scope>
</reference>
<organism evidence="1 2">
    <name type="scientific">Mesorhabditis belari</name>
    <dbReference type="NCBI Taxonomy" id="2138241"/>
    <lineage>
        <taxon>Eukaryota</taxon>
        <taxon>Metazoa</taxon>
        <taxon>Ecdysozoa</taxon>
        <taxon>Nematoda</taxon>
        <taxon>Chromadorea</taxon>
        <taxon>Rhabditida</taxon>
        <taxon>Rhabditina</taxon>
        <taxon>Rhabditomorpha</taxon>
        <taxon>Rhabditoidea</taxon>
        <taxon>Rhabditidae</taxon>
        <taxon>Mesorhabditinae</taxon>
        <taxon>Mesorhabditis</taxon>
    </lineage>
</organism>
<keyword evidence="1" id="KW-1185">Reference proteome</keyword>
<sequence>MANVGDPVQNGRSELFPDAHFAATACHGMHQHIPAGATMYIYDEGGVGFKTTVLFKSPEEQRDFLLLRFTTNLVVPPPFVTSPVMGGAHYLLMGYPSGPVKILPGTTLEDTVTKMWAVQLRHPVAANGQGQANANGQGQAAGFN</sequence>
<name>A0AAF3FNZ4_9BILA</name>
<dbReference type="AlphaFoldDB" id="A0AAF3FNZ4"/>
<proteinExistence type="predicted"/>
<dbReference type="Proteomes" id="UP000887575">
    <property type="component" value="Unassembled WGS sequence"/>
</dbReference>
<dbReference type="WBParaSite" id="MBELARI_LOCUS8476">
    <property type="protein sequence ID" value="MBELARI_LOCUS8476"/>
    <property type="gene ID" value="MBELARI_LOCUS8476"/>
</dbReference>
<evidence type="ECO:0000313" key="1">
    <source>
        <dbReference type="Proteomes" id="UP000887575"/>
    </source>
</evidence>
<evidence type="ECO:0000313" key="2">
    <source>
        <dbReference type="WBParaSite" id="MBELARI_LOCUS8476"/>
    </source>
</evidence>